<protein>
    <recommendedName>
        <fullName evidence="1">DUF7352 domain-containing protein</fullName>
    </recommendedName>
</protein>
<dbReference type="InterPro" id="IPR055776">
    <property type="entry name" value="DUF7352"/>
</dbReference>
<dbReference type="RefSeq" id="WP_344530876.1">
    <property type="nucleotide sequence ID" value="NZ_BAAAUG010000241.1"/>
</dbReference>
<keyword evidence="3" id="KW-1185">Reference proteome</keyword>
<dbReference type="EMBL" id="BAAAUG010000241">
    <property type="protein sequence ID" value="GAA3153470.1"/>
    <property type="molecule type" value="Genomic_DNA"/>
</dbReference>
<sequence>MTQQAVIHRAELLIDDRPHGVDLTGDILHAAVRRPNVMDVWYQARPDGMEAMRRSFQIVGTGHPIPAHLGLYITSSHKGTAISLDGHLVWHVLENHCTHEGVIDTAQMPDKPGRGPGICERCAVPLRGDGQDGWIPV</sequence>
<comment type="caution">
    <text evidence="2">The sequence shown here is derived from an EMBL/GenBank/DDBJ whole genome shotgun (WGS) entry which is preliminary data.</text>
</comment>
<organism evidence="2 3">
    <name type="scientific">Streptomyces rectiviolaceus</name>
    <dbReference type="NCBI Taxonomy" id="332591"/>
    <lineage>
        <taxon>Bacteria</taxon>
        <taxon>Bacillati</taxon>
        <taxon>Actinomycetota</taxon>
        <taxon>Actinomycetes</taxon>
        <taxon>Kitasatosporales</taxon>
        <taxon>Streptomycetaceae</taxon>
        <taxon>Streptomyces</taxon>
    </lineage>
</organism>
<reference evidence="3" key="1">
    <citation type="journal article" date="2019" name="Int. J. Syst. Evol. Microbiol.">
        <title>The Global Catalogue of Microorganisms (GCM) 10K type strain sequencing project: providing services to taxonomists for standard genome sequencing and annotation.</title>
        <authorList>
            <consortium name="The Broad Institute Genomics Platform"/>
            <consortium name="The Broad Institute Genome Sequencing Center for Infectious Disease"/>
            <person name="Wu L."/>
            <person name="Ma J."/>
        </authorList>
    </citation>
    <scope>NUCLEOTIDE SEQUENCE [LARGE SCALE GENOMIC DNA]</scope>
    <source>
        <strain evidence="3">JCM 9092</strain>
    </source>
</reference>
<dbReference type="Pfam" id="PF24043">
    <property type="entry name" value="DUF7352"/>
    <property type="match status" value="1"/>
</dbReference>
<proteinExistence type="predicted"/>
<evidence type="ECO:0000313" key="2">
    <source>
        <dbReference type="EMBL" id="GAA3153470.1"/>
    </source>
</evidence>
<evidence type="ECO:0000259" key="1">
    <source>
        <dbReference type="Pfam" id="PF24043"/>
    </source>
</evidence>
<evidence type="ECO:0000313" key="3">
    <source>
        <dbReference type="Proteomes" id="UP001501637"/>
    </source>
</evidence>
<dbReference type="Proteomes" id="UP001501637">
    <property type="component" value="Unassembled WGS sequence"/>
</dbReference>
<feature type="domain" description="DUF7352" evidence="1">
    <location>
        <begin position="5"/>
        <end position="96"/>
    </location>
</feature>
<gene>
    <name evidence="2" type="ORF">GCM10010449_84040</name>
</gene>
<accession>A0ABP6NPP0</accession>
<name>A0ABP6NPP0_9ACTN</name>